<evidence type="ECO:0000313" key="2">
    <source>
        <dbReference type="EMBL" id="KRR14865.1"/>
    </source>
</evidence>
<sequence length="81" mass="9307">MPRYYFDLRDGDKLATDDEGLELSTIEAVQAEAARSLADMARDAVRTDRDCAGHHMAIEVRDDYGPVLQVRFTFEMNRQRN</sequence>
<dbReference type="InterPro" id="IPR054189">
    <property type="entry name" value="DUF6894"/>
</dbReference>
<accession>A0A0R3M4J1</accession>
<gene>
    <name evidence="2" type="ORF">CQ12_28810</name>
</gene>
<name>A0A0R3M4J1_9BRAD</name>
<dbReference type="RefSeq" id="WP_057833725.1">
    <property type="nucleotide sequence ID" value="NZ_LLXZ01000010.1"/>
</dbReference>
<feature type="domain" description="DUF6894" evidence="1">
    <location>
        <begin position="3"/>
        <end position="73"/>
    </location>
</feature>
<dbReference type="OrthoDB" id="7863142at2"/>
<protein>
    <recommendedName>
        <fullName evidence="1">DUF6894 domain-containing protein</fullName>
    </recommendedName>
</protein>
<evidence type="ECO:0000313" key="3">
    <source>
        <dbReference type="Proteomes" id="UP000050863"/>
    </source>
</evidence>
<dbReference type="AlphaFoldDB" id="A0A0R3M4J1"/>
<proteinExistence type="predicted"/>
<evidence type="ECO:0000259" key="1">
    <source>
        <dbReference type="Pfam" id="PF21834"/>
    </source>
</evidence>
<organism evidence="2 3">
    <name type="scientific">Bradyrhizobium jicamae</name>
    <dbReference type="NCBI Taxonomy" id="280332"/>
    <lineage>
        <taxon>Bacteria</taxon>
        <taxon>Pseudomonadati</taxon>
        <taxon>Pseudomonadota</taxon>
        <taxon>Alphaproteobacteria</taxon>
        <taxon>Hyphomicrobiales</taxon>
        <taxon>Nitrobacteraceae</taxon>
        <taxon>Bradyrhizobium</taxon>
    </lineage>
</organism>
<comment type="caution">
    <text evidence="2">The sequence shown here is derived from an EMBL/GenBank/DDBJ whole genome shotgun (WGS) entry which is preliminary data.</text>
</comment>
<dbReference type="Pfam" id="PF21834">
    <property type="entry name" value="DUF6894"/>
    <property type="match status" value="1"/>
</dbReference>
<reference evidence="2 3" key="1">
    <citation type="submission" date="2014-03" db="EMBL/GenBank/DDBJ databases">
        <title>Bradyrhizobium valentinum sp. nov., isolated from effective nodules of Lupinus mariae-josephae, a lupine endemic of basic-lime soils in Eastern Spain.</title>
        <authorList>
            <person name="Duran D."/>
            <person name="Rey L."/>
            <person name="Navarro A."/>
            <person name="Busquets A."/>
            <person name="Imperial J."/>
            <person name="Ruiz-Argueso T."/>
        </authorList>
    </citation>
    <scope>NUCLEOTIDE SEQUENCE [LARGE SCALE GENOMIC DNA]</scope>
    <source>
        <strain evidence="2 3">PAC68</strain>
    </source>
</reference>
<dbReference type="Proteomes" id="UP000050863">
    <property type="component" value="Unassembled WGS sequence"/>
</dbReference>
<keyword evidence="3" id="KW-1185">Reference proteome</keyword>
<dbReference type="EMBL" id="LLXZ01000010">
    <property type="protein sequence ID" value="KRR14865.1"/>
    <property type="molecule type" value="Genomic_DNA"/>
</dbReference>